<evidence type="ECO:0000313" key="3">
    <source>
        <dbReference type="Proteomes" id="UP001596060"/>
    </source>
</evidence>
<evidence type="ECO:0000259" key="1">
    <source>
        <dbReference type="Pfam" id="PF06983"/>
    </source>
</evidence>
<dbReference type="PANTHER" id="PTHR33990">
    <property type="entry name" value="PROTEIN YJDN-RELATED"/>
    <property type="match status" value="1"/>
</dbReference>
<dbReference type="RefSeq" id="WP_066719947.1">
    <property type="nucleotide sequence ID" value="NZ_JBHSLU010000012.1"/>
</dbReference>
<name>A0ABW0NZE2_9HYPH</name>
<gene>
    <name evidence="2" type="ORF">ACFPN9_08000</name>
</gene>
<organism evidence="2 3">
    <name type="scientific">Bosea massiliensis</name>
    <dbReference type="NCBI Taxonomy" id="151419"/>
    <lineage>
        <taxon>Bacteria</taxon>
        <taxon>Pseudomonadati</taxon>
        <taxon>Pseudomonadota</taxon>
        <taxon>Alphaproteobacteria</taxon>
        <taxon>Hyphomicrobiales</taxon>
        <taxon>Boseaceae</taxon>
        <taxon>Bosea</taxon>
    </lineage>
</organism>
<dbReference type="PANTHER" id="PTHR33990:SF1">
    <property type="entry name" value="PROTEIN YJDN"/>
    <property type="match status" value="1"/>
</dbReference>
<proteinExistence type="predicted"/>
<dbReference type="Proteomes" id="UP001596060">
    <property type="component" value="Unassembled WGS sequence"/>
</dbReference>
<reference evidence="3" key="1">
    <citation type="journal article" date="2019" name="Int. J. Syst. Evol. Microbiol.">
        <title>The Global Catalogue of Microorganisms (GCM) 10K type strain sequencing project: providing services to taxonomists for standard genome sequencing and annotation.</title>
        <authorList>
            <consortium name="The Broad Institute Genomics Platform"/>
            <consortium name="The Broad Institute Genome Sequencing Center for Infectious Disease"/>
            <person name="Wu L."/>
            <person name="Ma J."/>
        </authorList>
    </citation>
    <scope>NUCLEOTIDE SEQUENCE [LARGE SCALE GENOMIC DNA]</scope>
    <source>
        <strain evidence="3">CCUG 43117</strain>
    </source>
</reference>
<dbReference type="EMBL" id="JBHSLU010000012">
    <property type="protein sequence ID" value="MFC5505198.1"/>
    <property type="molecule type" value="Genomic_DNA"/>
</dbReference>
<feature type="domain" description="PhnB-like" evidence="1">
    <location>
        <begin position="2"/>
        <end position="131"/>
    </location>
</feature>
<dbReference type="Pfam" id="PF06983">
    <property type="entry name" value="3-dmu-9_3-mt"/>
    <property type="match status" value="1"/>
</dbReference>
<dbReference type="InterPro" id="IPR029068">
    <property type="entry name" value="Glyas_Bleomycin-R_OHBP_Dase"/>
</dbReference>
<evidence type="ECO:0000313" key="2">
    <source>
        <dbReference type="EMBL" id="MFC5505198.1"/>
    </source>
</evidence>
<dbReference type="SUPFAM" id="SSF54593">
    <property type="entry name" value="Glyoxalase/Bleomycin resistance protein/Dihydroxybiphenyl dioxygenase"/>
    <property type="match status" value="1"/>
</dbReference>
<protein>
    <submittedName>
        <fullName evidence="2">VOC family protein</fullName>
    </submittedName>
</protein>
<sequence length="143" mass="15794">MKLSPYLMFEGNCREAFTAYQAILGGRIEAMMDHRGTPAEAHVPPEWLDKILHACLVLDGQMLMASDAPPGRSDGPMRSVSVSVNVPEVAEAERIFAALSEGATIQMRMEETFWSPRFGMLRDRFGTNWMIGADMPAEKANCG</sequence>
<dbReference type="InterPro" id="IPR028973">
    <property type="entry name" value="PhnB-like"/>
</dbReference>
<keyword evidence="3" id="KW-1185">Reference proteome</keyword>
<dbReference type="Gene3D" id="3.10.180.10">
    <property type="entry name" value="2,3-Dihydroxybiphenyl 1,2-Dioxygenase, domain 1"/>
    <property type="match status" value="1"/>
</dbReference>
<dbReference type="CDD" id="cd06588">
    <property type="entry name" value="PhnB_like"/>
    <property type="match status" value="1"/>
</dbReference>
<accession>A0ABW0NZE2</accession>
<comment type="caution">
    <text evidence="2">The sequence shown here is derived from an EMBL/GenBank/DDBJ whole genome shotgun (WGS) entry which is preliminary data.</text>
</comment>